<evidence type="ECO:0008006" key="3">
    <source>
        <dbReference type="Google" id="ProtNLM"/>
    </source>
</evidence>
<name>A0AAE0N375_9PEZI</name>
<keyword evidence="2" id="KW-1185">Reference proteome</keyword>
<organism evidence="1 2">
    <name type="scientific">Lasiosphaeria ovina</name>
    <dbReference type="NCBI Taxonomy" id="92902"/>
    <lineage>
        <taxon>Eukaryota</taxon>
        <taxon>Fungi</taxon>
        <taxon>Dikarya</taxon>
        <taxon>Ascomycota</taxon>
        <taxon>Pezizomycotina</taxon>
        <taxon>Sordariomycetes</taxon>
        <taxon>Sordariomycetidae</taxon>
        <taxon>Sordariales</taxon>
        <taxon>Lasiosphaeriaceae</taxon>
        <taxon>Lasiosphaeria</taxon>
    </lineage>
</organism>
<accession>A0AAE0N375</accession>
<reference evidence="1" key="2">
    <citation type="submission" date="2023-06" db="EMBL/GenBank/DDBJ databases">
        <authorList>
            <consortium name="Lawrence Berkeley National Laboratory"/>
            <person name="Haridas S."/>
            <person name="Hensen N."/>
            <person name="Bonometti L."/>
            <person name="Westerberg I."/>
            <person name="Brannstrom I.O."/>
            <person name="Guillou S."/>
            <person name="Cros-Aarteil S."/>
            <person name="Calhoun S."/>
            <person name="Kuo A."/>
            <person name="Mondo S."/>
            <person name="Pangilinan J."/>
            <person name="Riley R."/>
            <person name="Labutti K."/>
            <person name="Andreopoulos B."/>
            <person name="Lipzen A."/>
            <person name="Chen C."/>
            <person name="Yanf M."/>
            <person name="Daum C."/>
            <person name="Ng V."/>
            <person name="Clum A."/>
            <person name="Steindorff A."/>
            <person name="Ohm R."/>
            <person name="Martin F."/>
            <person name="Silar P."/>
            <person name="Natvig D."/>
            <person name="Lalanne C."/>
            <person name="Gautier V."/>
            <person name="Ament-Velasquez S.L."/>
            <person name="Kruys A."/>
            <person name="Hutchinson M.I."/>
            <person name="Powell A.J."/>
            <person name="Barry K."/>
            <person name="Miller A.N."/>
            <person name="Grigoriev I.V."/>
            <person name="Debuchy R."/>
            <person name="Gladieux P."/>
            <person name="Thoren M.H."/>
            <person name="Johannesson H."/>
        </authorList>
    </citation>
    <scope>NUCLEOTIDE SEQUENCE</scope>
    <source>
        <strain evidence="1">CBS 958.72</strain>
    </source>
</reference>
<sequence>METTTFQKSANLLSHTRLSISSLFKELYNMKGIANFLAVAMWAGSCANAAAVPALTSPNESSLELRGAATSTVEGRSIGVYRPIKSAANTGLCLEPVGGRLVLNPCANTANQFWGPFHNGGTIYRFQNRGNVDCMWVDDGTTTNSPVTTNECTLSDGTGNSVSNAEWDLGLNVPPSTFTTMRTHVGGRTNNLCITASGTSVFMRTCASTPGNDQRWAIGSD</sequence>
<dbReference type="InterPro" id="IPR035992">
    <property type="entry name" value="Ricin_B-like_lectins"/>
</dbReference>
<protein>
    <recommendedName>
        <fullName evidence="3">Ricin B lectin domain-containing protein</fullName>
    </recommendedName>
</protein>
<dbReference type="Proteomes" id="UP001287356">
    <property type="component" value="Unassembled WGS sequence"/>
</dbReference>
<dbReference type="PROSITE" id="PS50231">
    <property type="entry name" value="RICIN_B_LECTIN"/>
    <property type="match status" value="1"/>
</dbReference>
<gene>
    <name evidence="1" type="ORF">B0T24DRAFT_632179</name>
</gene>
<dbReference type="CDD" id="cd00161">
    <property type="entry name" value="beta-trefoil_Ricin-like"/>
    <property type="match status" value="1"/>
</dbReference>
<evidence type="ECO:0000313" key="1">
    <source>
        <dbReference type="EMBL" id="KAK3369236.1"/>
    </source>
</evidence>
<dbReference type="Gene3D" id="2.80.10.50">
    <property type="match status" value="1"/>
</dbReference>
<dbReference type="AlphaFoldDB" id="A0AAE0N375"/>
<evidence type="ECO:0000313" key="2">
    <source>
        <dbReference type="Proteomes" id="UP001287356"/>
    </source>
</evidence>
<comment type="caution">
    <text evidence="1">The sequence shown here is derived from an EMBL/GenBank/DDBJ whole genome shotgun (WGS) entry which is preliminary data.</text>
</comment>
<proteinExistence type="predicted"/>
<dbReference type="EMBL" id="JAULSN010000006">
    <property type="protein sequence ID" value="KAK3369236.1"/>
    <property type="molecule type" value="Genomic_DNA"/>
</dbReference>
<reference evidence="1" key="1">
    <citation type="journal article" date="2023" name="Mol. Phylogenet. Evol.">
        <title>Genome-scale phylogeny and comparative genomics of the fungal order Sordariales.</title>
        <authorList>
            <person name="Hensen N."/>
            <person name="Bonometti L."/>
            <person name="Westerberg I."/>
            <person name="Brannstrom I.O."/>
            <person name="Guillou S."/>
            <person name="Cros-Aarteil S."/>
            <person name="Calhoun S."/>
            <person name="Haridas S."/>
            <person name="Kuo A."/>
            <person name="Mondo S."/>
            <person name="Pangilinan J."/>
            <person name="Riley R."/>
            <person name="LaButti K."/>
            <person name="Andreopoulos B."/>
            <person name="Lipzen A."/>
            <person name="Chen C."/>
            <person name="Yan M."/>
            <person name="Daum C."/>
            <person name="Ng V."/>
            <person name="Clum A."/>
            <person name="Steindorff A."/>
            <person name="Ohm R.A."/>
            <person name="Martin F."/>
            <person name="Silar P."/>
            <person name="Natvig D.O."/>
            <person name="Lalanne C."/>
            <person name="Gautier V."/>
            <person name="Ament-Velasquez S.L."/>
            <person name="Kruys A."/>
            <person name="Hutchinson M.I."/>
            <person name="Powell A.J."/>
            <person name="Barry K."/>
            <person name="Miller A.N."/>
            <person name="Grigoriev I.V."/>
            <person name="Debuchy R."/>
            <person name="Gladieux P."/>
            <person name="Hiltunen Thoren M."/>
            <person name="Johannesson H."/>
        </authorList>
    </citation>
    <scope>NUCLEOTIDE SEQUENCE</scope>
    <source>
        <strain evidence="1">CBS 958.72</strain>
    </source>
</reference>
<dbReference type="SUPFAM" id="SSF50370">
    <property type="entry name" value="Ricin B-like lectins"/>
    <property type="match status" value="1"/>
</dbReference>